<evidence type="ECO:0000313" key="3">
    <source>
        <dbReference type="Proteomes" id="UP000001601"/>
    </source>
</evidence>
<dbReference type="EMBL" id="AANC01000001">
    <property type="protein sequence ID" value="EAQ50706.1"/>
    <property type="molecule type" value="Genomic_DNA"/>
</dbReference>
<dbReference type="HOGENOM" id="CLU_107587_2_0_10"/>
<protein>
    <recommendedName>
        <fullName evidence="1">DinB-like domain-containing protein</fullName>
    </recommendedName>
</protein>
<accession>A3XGP3</accession>
<dbReference type="AlphaFoldDB" id="A3XGP3"/>
<comment type="caution">
    <text evidence="2">The sequence shown here is derived from an EMBL/GenBank/DDBJ whole genome shotgun (WGS) entry which is preliminary data.</text>
</comment>
<dbReference type="OrthoDB" id="9798830at2"/>
<organism evidence="2 3">
    <name type="scientific">Leeuwenhoekiella blandensis (strain CECT 7118 / CCUG 51940 / KCTC 22103 / MED217)</name>
    <name type="common">Flavobacterium sp. (strain MED217)</name>
    <dbReference type="NCBI Taxonomy" id="398720"/>
    <lineage>
        <taxon>Bacteria</taxon>
        <taxon>Pseudomonadati</taxon>
        <taxon>Bacteroidota</taxon>
        <taxon>Flavobacteriia</taxon>
        <taxon>Flavobacteriales</taxon>
        <taxon>Flavobacteriaceae</taxon>
        <taxon>Leeuwenhoekiella</taxon>
    </lineage>
</organism>
<proteinExistence type="predicted"/>
<dbReference type="Proteomes" id="UP000001601">
    <property type="component" value="Unassembled WGS sequence"/>
</dbReference>
<reference evidence="2 3" key="1">
    <citation type="journal article" date="2007" name="Nature">
        <title>Light stimulates growth of proteorhodopsin-containing marine Flavobacteria.</title>
        <authorList>
            <person name="Gomez-Consarnau L."/>
            <person name="Gonzalez J.M."/>
            <person name="Coll-Llado M."/>
            <person name="Gourdon P."/>
            <person name="Pascher T."/>
            <person name="Neutze R."/>
            <person name="Pedros-Alio C."/>
            <person name="Pinhassi J."/>
        </authorList>
    </citation>
    <scope>NUCLEOTIDE SEQUENCE [LARGE SCALE GENOMIC DNA]</scope>
    <source>
        <strain evidence="2 3">MED217</strain>
    </source>
</reference>
<gene>
    <name evidence="2" type="ORF">MED217_14225</name>
</gene>
<dbReference type="eggNOG" id="COG2318">
    <property type="taxonomic scope" value="Bacteria"/>
</dbReference>
<dbReference type="Pfam" id="PF12867">
    <property type="entry name" value="DinB_2"/>
    <property type="match status" value="1"/>
</dbReference>
<sequence length="156" mass="17955">MADQALKEQLLKHLKGGEAFMPVSELLEKISFKKSGKRPVGLPYSFYEIFYHMVYAQKDILSYCTAEDYKLPAWPRDYWPDASSAVSKESWEALKNQFKDDQKQLAVFVETVDTHLLDVVKHGKEQTVLRELMLVIEHNAYHAGQLAIILRLLGLL</sequence>
<dbReference type="SUPFAM" id="SSF109854">
    <property type="entry name" value="DinB/YfiT-like putative metalloenzymes"/>
    <property type="match status" value="1"/>
</dbReference>
<dbReference type="Gene3D" id="1.20.120.450">
    <property type="entry name" value="dinb family like domain"/>
    <property type="match status" value="1"/>
</dbReference>
<dbReference type="InterPro" id="IPR034660">
    <property type="entry name" value="DinB/YfiT-like"/>
</dbReference>
<feature type="domain" description="DinB-like" evidence="1">
    <location>
        <begin position="24"/>
        <end position="146"/>
    </location>
</feature>
<evidence type="ECO:0000313" key="2">
    <source>
        <dbReference type="EMBL" id="EAQ50706.1"/>
    </source>
</evidence>
<name>A3XGP3_LEEBM</name>
<dbReference type="STRING" id="398720.MED217_14225"/>
<dbReference type="InterPro" id="IPR024775">
    <property type="entry name" value="DinB-like"/>
</dbReference>
<dbReference type="RefSeq" id="WP_009781198.1">
    <property type="nucleotide sequence ID" value="NZ_CH672395.1"/>
</dbReference>
<keyword evidence="3" id="KW-1185">Reference proteome</keyword>
<evidence type="ECO:0000259" key="1">
    <source>
        <dbReference type="Pfam" id="PF12867"/>
    </source>
</evidence>